<evidence type="ECO:0000259" key="1">
    <source>
        <dbReference type="PROSITE" id="PS50905"/>
    </source>
</evidence>
<dbReference type="InterPro" id="IPR009078">
    <property type="entry name" value="Ferritin-like_SF"/>
</dbReference>
<dbReference type="InterPro" id="IPR012347">
    <property type="entry name" value="Ferritin-like"/>
</dbReference>
<protein>
    <submittedName>
        <fullName evidence="2">COG1592 Rubrerythrin</fullName>
    </submittedName>
</protein>
<evidence type="ECO:0000313" key="2">
    <source>
        <dbReference type="EMBL" id="CAB5221647.1"/>
    </source>
</evidence>
<dbReference type="InterPro" id="IPR052753">
    <property type="entry name" value="Rbr2/Nigerythrin"/>
</dbReference>
<dbReference type="InterPro" id="IPR009040">
    <property type="entry name" value="Ferritin-like_diiron"/>
</dbReference>
<feature type="domain" description="Ferritin-like diiron" evidence="1">
    <location>
        <begin position="1"/>
        <end position="128"/>
    </location>
</feature>
<dbReference type="EMBL" id="LR798294">
    <property type="protein sequence ID" value="CAB5221647.1"/>
    <property type="molecule type" value="Genomic_DNA"/>
</dbReference>
<reference evidence="2" key="1">
    <citation type="submission" date="2020-05" db="EMBL/GenBank/DDBJ databases">
        <authorList>
            <person name="Chiriac C."/>
            <person name="Salcher M."/>
            <person name="Ghai R."/>
            <person name="Kavagutti S V."/>
        </authorList>
    </citation>
    <scope>NUCLEOTIDE SEQUENCE</scope>
</reference>
<dbReference type="PANTHER" id="PTHR33746">
    <property type="entry name" value="RUBRERYTHRIN"/>
    <property type="match status" value="1"/>
</dbReference>
<accession>A0A6J7WV78</accession>
<dbReference type="GO" id="GO:0046872">
    <property type="term" value="F:metal ion binding"/>
    <property type="evidence" value="ECO:0007669"/>
    <property type="project" value="InterPro"/>
</dbReference>
<dbReference type="Pfam" id="PF02915">
    <property type="entry name" value="Rubrerythrin"/>
    <property type="match status" value="1"/>
</dbReference>
<dbReference type="PROSITE" id="PS50905">
    <property type="entry name" value="FERRITIN_LIKE"/>
    <property type="match status" value="1"/>
</dbReference>
<dbReference type="PANTHER" id="PTHR33746:SF4">
    <property type="entry name" value="RUBRERYTHRIN"/>
    <property type="match status" value="1"/>
</dbReference>
<dbReference type="InterPro" id="IPR003251">
    <property type="entry name" value="Rr_diiron-bd_dom"/>
</dbReference>
<proteinExistence type="predicted"/>
<gene>
    <name evidence="2" type="ORF">UFOVP242_2</name>
</gene>
<dbReference type="CDD" id="cd01041">
    <property type="entry name" value="Rubrerythrin"/>
    <property type="match status" value="1"/>
</dbReference>
<organism evidence="2">
    <name type="scientific">uncultured Caudovirales phage</name>
    <dbReference type="NCBI Taxonomy" id="2100421"/>
    <lineage>
        <taxon>Viruses</taxon>
        <taxon>Duplodnaviria</taxon>
        <taxon>Heunggongvirae</taxon>
        <taxon>Uroviricota</taxon>
        <taxon>Caudoviricetes</taxon>
        <taxon>Peduoviridae</taxon>
        <taxon>Maltschvirus</taxon>
        <taxon>Maltschvirus maltsch</taxon>
    </lineage>
</organism>
<dbReference type="GO" id="GO:0016491">
    <property type="term" value="F:oxidoreductase activity"/>
    <property type="evidence" value="ECO:0007669"/>
    <property type="project" value="InterPro"/>
</dbReference>
<dbReference type="Gene3D" id="1.20.1260.10">
    <property type="match status" value="1"/>
</dbReference>
<sequence length="149" mass="16818">MSITIKNLESALAGESMAHIKYRYFAKLARAEGYEEVAKHFEHTADQELLHAWGHLELLIGKPSTKECLEKAIEGETYEFTTMYPDFHRAAEIEGNTAAALEAKAQIEESKEHADQFKKVLALAEKRFAALQKVEKRHAEAYQQVLGAL</sequence>
<dbReference type="SUPFAM" id="SSF47240">
    <property type="entry name" value="Ferritin-like"/>
    <property type="match status" value="1"/>
</dbReference>
<name>A0A6J7WV78_9CAUD</name>